<accession>A0ABD0JNT8</accession>
<name>A0ABD0JNT8_9CAEN</name>
<gene>
    <name evidence="1" type="ORF">BaRGS_00032031</name>
</gene>
<dbReference type="Proteomes" id="UP001519460">
    <property type="component" value="Unassembled WGS sequence"/>
</dbReference>
<protein>
    <submittedName>
        <fullName evidence="1">Uncharacterized protein</fullName>
    </submittedName>
</protein>
<evidence type="ECO:0000313" key="1">
    <source>
        <dbReference type="EMBL" id="KAK7476738.1"/>
    </source>
</evidence>
<reference evidence="1 2" key="1">
    <citation type="journal article" date="2023" name="Sci. Data">
        <title>Genome assembly of the Korean intertidal mud-creeper Batillaria attramentaria.</title>
        <authorList>
            <person name="Patra A.K."/>
            <person name="Ho P.T."/>
            <person name="Jun S."/>
            <person name="Lee S.J."/>
            <person name="Kim Y."/>
            <person name="Won Y.J."/>
        </authorList>
    </citation>
    <scope>NUCLEOTIDE SEQUENCE [LARGE SCALE GENOMIC DNA]</scope>
    <source>
        <strain evidence="1">Wonlab-2016</strain>
    </source>
</reference>
<evidence type="ECO:0000313" key="2">
    <source>
        <dbReference type="Proteomes" id="UP001519460"/>
    </source>
</evidence>
<comment type="caution">
    <text evidence="1">The sequence shown here is derived from an EMBL/GenBank/DDBJ whole genome shotgun (WGS) entry which is preliminary data.</text>
</comment>
<dbReference type="EMBL" id="JACVVK020000367">
    <property type="protein sequence ID" value="KAK7476738.1"/>
    <property type="molecule type" value="Genomic_DNA"/>
</dbReference>
<sequence>MSTTSTTTDHEIKRIHQNLFIRTNDELHEFWRAILPDFVEFVDPEKSGFLRELYAAEMLTHTDYESLVTGIEFVPRKQKARQLLLVLEKHPLEIFLSKIAPKLCKRYGEIIPKRFFATPEERTKLTSSKHGTTDLCLRHDIQNHVRPDTMADLLCHYNCLTFVTGISNAPLKNWDLLFGAFRNVGESNRAEVVSATQDLLERYHVNVKTLDRFPELLSQGFPCTCRNPVACPPDGSLDSNQQVQSWLERKLATVGQPSPDSSLTNVDVSASCSPASTLRSVSQLDDISISSENTLVFDKRLSEDPHLSPKGHTWKEAKISRAVGVSFQGHQQSEHVASRASPPEQQLDIEPAVRDSETHGQIIAGTTAPTHPDTNMRLDRYEADEAVKSVWNTRSLATSLAVCGRFTLNKVLMVDCKEMFGTNLRKERKNVKINVKAQPKNVRQYRGSLTYAI</sequence>
<proteinExistence type="predicted"/>
<dbReference type="AlphaFoldDB" id="A0ABD0JNT8"/>
<keyword evidence="2" id="KW-1185">Reference proteome</keyword>
<organism evidence="1 2">
    <name type="scientific">Batillaria attramentaria</name>
    <dbReference type="NCBI Taxonomy" id="370345"/>
    <lineage>
        <taxon>Eukaryota</taxon>
        <taxon>Metazoa</taxon>
        <taxon>Spiralia</taxon>
        <taxon>Lophotrochozoa</taxon>
        <taxon>Mollusca</taxon>
        <taxon>Gastropoda</taxon>
        <taxon>Caenogastropoda</taxon>
        <taxon>Sorbeoconcha</taxon>
        <taxon>Cerithioidea</taxon>
        <taxon>Batillariidae</taxon>
        <taxon>Batillaria</taxon>
    </lineage>
</organism>